<dbReference type="PANTHER" id="PTHR42978">
    <property type="entry name" value="QUORUM-QUENCHING LACTONASE YTNP-RELATED-RELATED"/>
    <property type="match status" value="1"/>
</dbReference>
<dbReference type="SUPFAM" id="SSF56281">
    <property type="entry name" value="Metallo-hydrolase/oxidoreductase"/>
    <property type="match status" value="1"/>
</dbReference>
<dbReference type="PANTHER" id="PTHR42978:SF6">
    <property type="entry name" value="QUORUM-QUENCHING LACTONASE YTNP-RELATED"/>
    <property type="match status" value="1"/>
</dbReference>
<dbReference type="GO" id="GO:0016787">
    <property type="term" value="F:hydrolase activity"/>
    <property type="evidence" value="ECO:0007669"/>
    <property type="project" value="UniProtKB-KW"/>
</dbReference>
<evidence type="ECO:0000256" key="4">
    <source>
        <dbReference type="ARBA" id="ARBA00022833"/>
    </source>
</evidence>
<sequence>MPSNKLTIGDVEITSLSDGLLEFDLCNFFPEIPEEDWKGQEAHLNANHGVSFNLACFLIKSDGHTIAVDTGLGPKLTPETPWGELLNDMKAHDTSPENVDMVVMTHAHRDHVGWNLLSNDGKYTPTFPNAEYYVSAKDWEACHDPALIEDRFPNARECVWPLEDLGVLNLMENDHRITSEITTLATPGHTPGHMSLLISSQGENALVLGDVLHNTAQIENVDWVSRADIDPVQTRITRREMMDRLEREGIPVAAVHLAPPGFGKIVRENDRRFWQAL</sequence>
<keyword evidence="3" id="KW-0378">Hydrolase</keyword>
<keyword evidence="4" id="KW-0862">Zinc</keyword>
<evidence type="ECO:0000256" key="3">
    <source>
        <dbReference type="ARBA" id="ARBA00022801"/>
    </source>
</evidence>
<keyword evidence="2" id="KW-0479">Metal-binding</keyword>
<name>A0A381RNT1_9ZZZZ</name>
<accession>A0A381RNT1</accession>
<proteinExistence type="inferred from homology"/>
<evidence type="ECO:0000256" key="2">
    <source>
        <dbReference type="ARBA" id="ARBA00022723"/>
    </source>
</evidence>
<gene>
    <name evidence="6" type="ORF">METZ01_LOCUS45778</name>
</gene>
<dbReference type="CDD" id="cd16277">
    <property type="entry name" value="metallo-hydrolase-like_MBL-fold"/>
    <property type="match status" value="1"/>
</dbReference>
<reference evidence="6" key="1">
    <citation type="submission" date="2018-05" db="EMBL/GenBank/DDBJ databases">
        <authorList>
            <person name="Lanie J.A."/>
            <person name="Ng W.-L."/>
            <person name="Kazmierczak K.M."/>
            <person name="Andrzejewski T.M."/>
            <person name="Davidsen T.M."/>
            <person name="Wayne K.J."/>
            <person name="Tettelin H."/>
            <person name="Glass J.I."/>
            <person name="Rusch D."/>
            <person name="Podicherti R."/>
            <person name="Tsui H.-C.T."/>
            <person name="Winkler M.E."/>
        </authorList>
    </citation>
    <scope>NUCLEOTIDE SEQUENCE</scope>
</reference>
<feature type="domain" description="Metallo-beta-lactamase" evidence="5">
    <location>
        <begin position="53"/>
        <end position="256"/>
    </location>
</feature>
<evidence type="ECO:0000259" key="5">
    <source>
        <dbReference type="SMART" id="SM00849"/>
    </source>
</evidence>
<dbReference type="Pfam" id="PF00753">
    <property type="entry name" value="Lactamase_B"/>
    <property type="match status" value="1"/>
</dbReference>
<protein>
    <recommendedName>
        <fullName evidence="5">Metallo-beta-lactamase domain-containing protein</fullName>
    </recommendedName>
</protein>
<dbReference type="InterPro" id="IPR036866">
    <property type="entry name" value="RibonucZ/Hydroxyglut_hydro"/>
</dbReference>
<dbReference type="EMBL" id="UINC01002101">
    <property type="protein sequence ID" value="SUZ92924.1"/>
    <property type="molecule type" value="Genomic_DNA"/>
</dbReference>
<dbReference type="InterPro" id="IPR051013">
    <property type="entry name" value="MBL_superfamily_lactonases"/>
</dbReference>
<dbReference type="InterPro" id="IPR001279">
    <property type="entry name" value="Metallo-B-lactamas"/>
</dbReference>
<dbReference type="Gene3D" id="3.60.15.10">
    <property type="entry name" value="Ribonuclease Z/Hydroxyacylglutathione hydrolase-like"/>
    <property type="match status" value="1"/>
</dbReference>
<evidence type="ECO:0000256" key="1">
    <source>
        <dbReference type="ARBA" id="ARBA00007749"/>
    </source>
</evidence>
<organism evidence="6">
    <name type="scientific">marine metagenome</name>
    <dbReference type="NCBI Taxonomy" id="408172"/>
    <lineage>
        <taxon>unclassified sequences</taxon>
        <taxon>metagenomes</taxon>
        <taxon>ecological metagenomes</taxon>
    </lineage>
</organism>
<dbReference type="GO" id="GO:0046872">
    <property type="term" value="F:metal ion binding"/>
    <property type="evidence" value="ECO:0007669"/>
    <property type="project" value="UniProtKB-KW"/>
</dbReference>
<dbReference type="AlphaFoldDB" id="A0A381RNT1"/>
<evidence type="ECO:0000313" key="6">
    <source>
        <dbReference type="EMBL" id="SUZ92924.1"/>
    </source>
</evidence>
<dbReference type="SMART" id="SM00849">
    <property type="entry name" value="Lactamase_B"/>
    <property type="match status" value="1"/>
</dbReference>
<comment type="similarity">
    <text evidence="1">Belongs to the metallo-beta-lactamase superfamily.</text>
</comment>